<dbReference type="InterPro" id="IPR052146">
    <property type="entry name" value="HOT1"/>
</dbReference>
<accession>A0ABX6EPS9</accession>
<feature type="compositionally biased region" description="Polar residues" evidence="1">
    <location>
        <begin position="169"/>
        <end position="184"/>
    </location>
</feature>
<protein>
    <submittedName>
        <fullName evidence="3">Protein YMR111C</fullName>
    </submittedName>
</protein>
<feature type="domain" description="Transcription activator GCR1-like" evidence="2">
    <location>
        <begin position="326"/>
        <end position="404"/>
    </location>
</feature>
<evidence type="ECO:0000313" key="3">
    <source>
        <dbReference type="EMBL" id="QGN13806.1"/>
    </source>
</evidence>
<gene>
    <name evidence="3" type="primary">EUC1</name>
    <name evidence="3" type="ORF">FIM1_452</name>
</gene>
<feature type="region of interest" description="Disordered" evidence="1">
    <location>
        <begin position="86"/>
        <end position="138"/>
    </location>
</feature>
<feature type="compositionally biased region" description="Low complexity" evidence="1">
    <location>
        <begin position="103"/>
        <end position="126"/>
    </location>
</feature>
<evidence type="ECO:0000256" key="1">
    <source>
        <dbReference type="SAM" id="MobiDB-lite"/>
    </source>
</evidence>
<feature type="region of interest" description="Disordered" evidence="1">
    <location>
        <begin position="154"/>
        <end position="197"/>
    </location>
</feature>
<feature type="region of interest" description="Disordered" evidence="1">
    <location>
        <begin position="240"/>
        <end position="316"/>
    </location>
</feature>
<evidence type="ECO:0000259" key="2">
    <source>
        <dbReference type="Pfam" id="PF12550"/>
    </source>
</evidence>
<dbReference type="Proteomes" id="UP000422736">
    <property type="component" value="Chromosome 1"/>
</dbReference>
<dbReference type="PANTHER" id="PTHR37784">
    <property type="entry name" value="PROTEIN MSN1"/>
    <property type="match status" value="1"/>
</dbReference>
<proteinExistence type="predicted"/>
<organism evidence="3 4">
    <name type="scientific">Kluyveromyces marxianus</name>
    <name type="common">Yeast</name>
    <name type="synonym">Candida kefyr</name>
    <dbReference type="NCBI Taxonomy" id="4911"/>
    <lineage>
        <taxon>Eukaryota</taxon>
        <taxon>Fungi</taxon>
        <taxon>Dikarya</taxon>
        <taxon>Ascomycota</taxon>
        <taxon>Saccharomycotina</taxon>
        <taxon>Saccharomycetes</taxon>
        <taxon>Saccharomycetales</taxon>
        <taxon>Saccharomycetaceae</taxon>
        <taxon>Kluyveromyces</taxon>
    </lineage>
</organism>
<dbReference type="EMBL" id="CP015054">
    <property type="protein sequence ID" value="QGN13806.1"/>
    <property type="molecule type" value="Genomic_DNA"/>
</dbReference>
<keyword evidence="4" id="KW-1185">Reference proteome</keyword>
<dbReference type="Pfam" id="PF12550">
    <property type="entry name" value="GCR1_C"/>
    <property type="match status" value="1"/>
</dbReference>
<dbReference type="PANTHER" id="PTHR37784:SF8">
    <property type="entry name" value="PROTEIN MSN1"/>
    <property type="match status" value="1"/>
</dbReference>
<name>A0ABX6EPS9_KLUMA</name>
<evidence type="ECO:0000313" key="4">
    <source>
        <dbReference type="Proteomes" id="UP000422736"/>
    </source>
</evidence>
<reference evidence="3 4" key="1">
    <citation type="submission" date="2016-03" db="EMBL/GenBank/DDBJ databases">
        <title>How can Kluyveromyces marxianus grow so fast - potential evolutionary course in Saccharomyces Complex revealed by comparative genomics.</title>
        <authorList>
            <person name="Mo W."/>
            <person name="Lu W."/>
            <person name="Yang X."/>
            <person name="Qi J."/>
            <person name="Lv H."/>
        </authorList>
    </citation>
    <scope>NUCLEOTIDE SEQUENCE [LARGE SCALE GENOMIC DNA]</scope>
    <source>
        <strain evidence="3 4">FIM1</strain>
    </source>
</reference>
<sequence length="430" mass="49398">MNDPLIQKRLEGLERQISMYERLFQSFSSKLDHHFKKYDMLISSQQQQINILTEALFTILNDQYRYSEILRDKLSTALTSVTATHVNMPGLGTPRSHQESQKQRQQQQQQQQQQQHSPQHASQPQPSLQPQPQPQTAAPLSNVDAFLEDFIAPEVPMTNPVPRRAKLGSFQTKSSSTTSLTANGGSHEPEDSENENGRFRSLDVEVPVANGSVSAAVDARQQLVRQQVQQQVQQQQQQQQQQQTQDTTRLVKRKHRNTNGDSSSSKKIHRSLPIQDSSSTSSSTPTEGHRQSRDVPSASSASQLTEEKYYTSRGQSKKRKVYTGNFKFFNSPQSIMDIWKEYTEGFEGQPSIKEMEQMYHVSWRREPAMNKRYHRRRVLCKAIERGLEKGFHLDEVLRMLENARIVDAERGTKHPISWICQFSHIPDMLK</sequence>
<dbReference type="InterPro" id="IPR022210">
    <property type="entry name" value="TF_GCR1-like"/>
</dbReference>